<evidence type="ECO:0000313" key="3">
    <source>
        <dbReference type="EMBL" id="MBA9002651.1"/>
    </source>
</evidence>
<dbReference type="EMBL" id="JACJII010000001">
    <property type="protein sequence ID" value="MBA9002651.1"/>
    <property type="molecule type" value="Genomic_DNA"/>
</dbReference>
<comment type="caution">
    <text evidence="3">The sequence shown here is derived from an EMBL/GenBank/DDBJ whole genome shotgun (WGS) entry which is preliminary data.</text>
</comment>
<evidence type="ECO:0000259" key="2">
    <source>
        <dbReference type="Pfam" id="PF13581"/>
    </source>
</evidence>
<keyword evidence="1" id="KW-0808">Transferase</keyword>
<dbReference type="PANTHER" id="PTHR35526">
    <property type="entry name" value="ANTI-SIGMA-F FACTOR RSBW-RELATED"/>
    <property type="match status" value="1"/>
</dbReference>
<dbReference type="SUPFAM" id="SSF55874">
    <property type="entry name" value="ATPase domain of HSP90 chaperone/DNA topoisomerase II/histidine kinase"/>
    <property type="match status" value="1"/>
</dbReference>
<dbReference type="InterPro" id="IPR003594">
    <property type="entry name" value="HATPase_dom"/>
</dbReference>
<evidence type="ECO:0000256" key="1">
    <source>
        <dbReference type="ARBA" id="ARBA00022527"/>
    </source>
</evidence>
<reference evidence="3 4" key="1">
    <citation type="submission" date="2020-08" db="EMBL/GenBank/DDBJ databases">
        <title>Sequencing the genomes of 1000 actinobacteria strains.</title>
        <authorList>
            <person name="Klenk H.-P."/>
        </authorList>
    </citation>
    <scope>NUCLEOTIDE SEQUENCE [LARGE SCALE GENOMIC DNA]</scope>
    <source>
        <strain evidence="3 4">DSM 45823</strain>
    </source>
</reference>
<dbReference type="AlphaFoldDB" id="A0A7W3MVG6"/>
<sequence>MTTVGERTPLRVDLPAWQTSPGLARTYVRERARRLGLGRVAVENAELIASELVTNAVQQPHRTLDTVTLFLGERPRGLVLAVLDHAPARPAVPSADDALEPDPADLATTGRGLFIVRALARDVWVEPLRPGPGKWVCAALRT</sequence>
<dbReference type="InterPro" id="IPR050267">
    <property type="entry name" value="Anti-sigma-factor_SerPK"/>
</dbReference>
<organism evidence="3 4">
    <name type="scientific">Thermomonospora cellulosilytica</name>
    <dbReference type="NCBI Taxonomy" id="1411118"/>
    <lineage>
        <taxon>Bacteria</taxon>
        <taxon>Bacillati</taxon>
        <taxon>Actinomycetota</taxon>
        <taxon>Actinomycetes</taxon>
        <taxon>Streptosporangiales</taxon>
        <taxon>Thermomonosporaceae</taxon>
        <taxon>Thermomonospora</taxon>
    </lineage>
</organism>
<proteinExistence type="predicted"/>
<dbReference type="Proteomes" id="UP000539313">
    <property type="component" value="Unassembled WGS sequence"/>
</dbReference>
<dbReference type="GO" id="GO:0004674">
    <property type="term" value="F:protein serine/threonine kinase activity"/>
    <property type="evidence" value="ECO:0007669"/>
    <property type="project" value="UniProtKB-KW"/>
</dbReference>
<dbReference type="InterPro" id="IPR036890">
    <property type="entry name" value="HATPase_C_sf"/>
</dbReference>
<dbReference type="Pfam" id="PF13581">
    <property type="entry name" value="HATPase_c_2"/>
    <property type="match status" value="1"/>
</dbReference>
<dbReference type="Gene3D" id="3.30.565.10">
    <property type="entry name" value="Histidine kinase-like ATPase, C-terminal domain"/>
    <property type="match status" value="1"/>
</dbReference>
<keyword evidence="1" id="KW-0418">Kinase</keyword>
<dbReference type="CDD" id="cd16936">
    <property type="entry name" value="HATPase_RsbW-like"/>
    <property type="match status" value="1"/>
</dbReference>
<feature type="domain" description="Histidine kinase/HSP90-like ATPase" evidence="2">
    <location>
        <begin position="22"/>
        <end position="126"/>
    </location>
</feature>
<evidence type="ECO:0000313" key="4">
    <source>
        <dbReference type="Proteomes" id="UP000539313"/>
    </source>
</evidence>
<keyword evidence="4" id="KW-1185">Reference proteome</keyword>
<name>A0A7W3MVG6_9ACTN</name>
<dbReference type="RefSeq" id="WP_182704609.1">
    <property type="nucleotide sequence ID" value="NZ_JACJII010000001.1"/>
</dbReference>
<gene>
    <name evidence="3" type="ORF">HNR21_001533</name>
</gene>
<accession>A0A7W3MVG6</accession>
<keyword evidence="1" id="KW-0723">Serine/threonine-protein kinase</keyword>
<protein>
    <submittedName>
        <fullName evidence="3">Anti-sigma regulatory factor (Ser/Thr protein kinase)</fullName>
    </submittedName>
</protein>
<dbReference type="PANTHER" id="PTHR35526:SF3">
    <property type="entry name" value="ANTI-SIGMA-F FACTOR RSBW"/>
    <property type="match status" value="1"/>
</dbReference>